<name>A0A1V9YY02_ACHHY</name>
<accession>A0A1V9YY02</accession>
<dbReference type="EMBL" id="JNBR01000599">
    <property type="protein sequence ID" value="OQR90605.1"/>
    <property type="molecule type" value="Genomic_DNA"/>
</dbReference>
<dbReference type="SUPFAM" id="SSF47473">
    <property type="entry name" value="EF-hand"/>
    <property type="match status" value="1"/>
</dbReference>
<keyword evidence="2" id="KW-1185">Reference proteome</keyword>
<dbReference type="InterPro" id="IPR011992">
    <property type="entry name" value="EF-hand-dom_pair"/>
</dbReference>
<gene>
    <name evidence="1" type="ORF">ACHHYP_05384</name>
</gene>
<evidence type="ECO:0000313" key="1">
    <source>
        <dbReference type="EMBL" id="OQR90605.1"/>
    </source>
</evidence>
<evidence type="ECO:0000313" key="2">
    <source>
        <dbReference type="Proteomes" id="UP000243579"/>
    </source>
</evidence>
<proteinExistence type="predicted"/>
<sequence>MGDDDEILHDVFHAYANVPGGRMTNAAFRRLTFDAPHLITPWFTTVDVDLVYAQASGPLRQHLDVAAFAEALVLLAWRKFPEEAQKEAFQRLLHENIFLLPAAPKMAHARAAEFAVRRLSLSANYRPSNVDPIASLDLRSEPDPFSPLNESCEPQDTDNIVVSEAGIKEERREWAHSVAARFISLFLHRQEANGRTEAARVVRQRQW</sequence>
<dbReference type="AlphaFoldDB" id="A0A1V9YY02"/>
<organism evidence="1 2">
    <name type="scientific">Achlya hypogyna</name>
    <name type="common">Oomycete</name>
    <name type="synonym">Protoachlya hypogyna</name>
    <dbReference type="NCBI Taxonomy" id="1202772"/>
    <lineage>
        <taxon>Eukaryota</taxon>
        <taxon>Sar</taxon>
        <taxon>Stramenopiles</taxon>
        <taxon>Oomycota</taxon>
        <taxon>Saprolegniomycetes</taxon>
        <taxon>Saprolegniales</taxon>
        <taxon>Achlyaceae</taxon>
        <taxon>Achlya</taxon>
    </lineage>
</organism>
<dbReference type="Gene3D" id="1.10.238.10">
    <property type="entry name" value="EF-hand"/>
    <property type="match status" value="1"/>
</dbReference>
<dbReference type="OrthoDB" id="79895at2759"/>
<dbReference type="Proteomes" id="UP000243579">
    <property type="component" value="Unassembled WGS sequence"/>
</dbReference>
<protein>
    <submittedName>
        <fullName evidence="1">Uncharacterized protein</fullName>
    </submittedName>
</protein>
<comment type="caution">
    <text evidence="1">The sequence shown here is derived from an EMBL/GenBank/DDBJ whole genome shotgun (WGS) entry which is preliminary data.</text>
</comment>
<reference evidence="1 2" key="1">
    <citation type="journal article" date="2014" name="Genome Biol. Evol.">
        <title>The secreted proteins of Achlya hypogyna and Thraustotheca clavata identify the ancestral oomycete secretome and reveal gene acquisitions by horizontal gene transfer.</title>
        <authorList>
            <person name="Misner I."/>
            <person name="Blouin N."/>
            <person name="Leonard G."/>
            <person name="Richards T.A."/>
            <person name="Lane C.E."/>
        </authorList>
    </citation>
    <scope>NUCLEOTIDE SEQUENCE [LARGE SCALE GENOMIC DNA]</scope>
    <source>
        <strain evidence="1 2">ATCC 48635</strain>
    </source>
</reference>